<dbReference type="Pfam" id="PF02686">
    <property type="entry name" value="GatC"/>
    <property type="match status" value="1"/>
</dbReference>
<evidence type="ECO:0000256" key="1">
    <source>
        <dbReference type="HAMAP-Rule" id="MF_00122"/>
    </source>
</evidence>
<dbReference type="NCBIfam" id="TIGR00135">
    <property type="entry name" value="gatC"/>
    <property type="match status" value="1"/>
</dbReference>
<keyword evidence="1" id="KW-0067">ATP-binding</keyword>
<comment type="similarity">
    <text evidence="1">Belongs to the GatC family.</text>
</comment>
<dbReference type="PANTHER" id="PTHR15004">
    <property type="entry name" value="GLUTAMYL-TRNA(GLN) AMIDOTRANSFERASE SUBUNIT C, MITOCHONDRIAL"/>
    <property type="match status" value="1"/>
</dbReference>
<gene>
    <name evidence="1 2" type="primary">gatC</name>
    <name evidence="2" type="ORF">EWM59_15370</name>
</gene>
<keyword evidence="2" id="KW-0808">Transferase</keyword>
<dbReference type="PANTHER" id="PTHR15004:SF0">
    <property type="entry name" value="GLUTAMYL-TRNA(GLN) AMIDOTRANSFERASE SUBUNIT C, MITOCHONDRIAL"/>
    <property type="match status" value="1"/>
</dbReference>
<dbReference type="Proteomes" id="UP000293162">
    <property type="component" value="Unassembled WGS sequence"/>
</dbReference>
<dbReference type="GO" id="GO:0050566">
    <property type="term" value="F:asparaginyl-tRNA synthase (glutamine-hydrolyzing) activity"/>
    <property type="evidence" value="ECO:0007669"/>
    <property type="project" value="RHEA"/>
</dbReference>
<dbReference type="EMBL" id="SEWF01000022">
    <property type="protein sequence ID" value="RYU94711.1"/>
    <property type="molecule type" value="Genomic_DNA"/>
</dbReference>
<dbReference type="RefSeq" id="WP_130022106.1">
    <property type="nucleotide sequence ID" value="NZ_SEWF01000022.1"/>
</dbReference>
<keyword evidence="1" id="KW-0648">Protein biosynthesis</keyword>
<dbReference type="OrthoDB" id="9813938at2"/>
<sequence>MKIEQQTVKKIAHLARLELSEPEEVKMVEDLSKILDWMDQLKELDTTAVEPLTHMSEEVNVFREDIANNQLSREKGLKNAPKQDGEYFLVPKVIEQ</sequence>
<dbReference type="GO" id="GO:0006450">
    <property type="term" value="P:regulation of translational fidelity"/>
    <property type="evidence" value="ECO:0007669"/>
    <property type="project" value="InterPro"/>
</dbReference>
<keyword evidence="1" id="KW-0436">Ligase</keyword>
<keyword evidence="3" id="KW-1185">Reference proteome</keyword>
<dbReference type="SUPFAM" id="SSF141000">
    <property type="entry name" value="Glu-tRNAGln amidotransferase C subunit"/>
    <property type="match status" value="1"/>
</dbReference>
<keyword evidence="1" id="KW-0547">Nucleotide-binding</keyword>
<evidence type="ECO:0000313" key="3">
    <source>
        <dbReference type="Proteomes" id="UP000293162"/>
    </source>
</evidence>
<proteinExistence type="inferred from homology"/>
<reference evidence="2 3" key="1">
    <citation type="submission" date="2019-02" db="EMBL/GenBank/DDBJ databases">
        <title>Bacterial novel species Emticicia sp. 17J42-9 isolated from soil.</title>
        <authorList>
            <person name="Jung H.-Y."/>
        </authorList>
    </citation>
    <scope>NUCLEOTIDE SEQUENCE [LARGE SCALE GENOMIC DNA]</scope>
    <source>
        <strain evidence="2 3">17J42-9</strain>
    </source>
</reference>
<dbReference type="HAMAP" id="MF_00122">
    <property type="entry name" value="GatC"/>
    <property type="match status" value="1"/>
</dbReference>
<dbReference type="GO" id="GO:0006412">
    <property type="term" value="P:translation"/>
    <property type="evidence" value="ECO:0007669"/>
    <property type="project" value="UniProtKB-UniRule"/>
</dbReference>
<dbReference type="GO" id="GO:0016740">
    <property type="term" value="F:transferase activity"/>
    <property type="evidence" value="ECO:0007669"/>
    <property type="project" value="UniProtKB-KW"/>
</dbReference>
<dbReference type="GO" id="GO:0050567">
    <property type="term" value="F:glutaminyl-tRNA synthase (glutamine-hydrolyzing) activity"/>
    <property type="evidence" value="ECO:0007669"/>
    <property type="project" value="UniProtKB-UniRule"/>
</dbReference>
<dbReference type="GO" id="GO:0005524">
    <property type="term" value="F:ATP binding"/>
    <property type="evidence" value="ECO:0007669"/>
    <property type="project" value="UniProtKB-KW"/>
</dbReference>
<dbReference type="InterPro" id="IPR036113">
    <property type="entry name" value="Asp/Glu-ADT_sf_sub_c"/>
</dbReference>
<dbReference type="AlphaFoldDB" id="A0A4Q5LXY9"/>
<comment type="subunit">
    <text evidence="1">Heterotrimer of A, B and C subunits.</text>
</comment>
<dbReference type="GO" id="GO:0070681">
    <property type="term" value="P:glutaminyl-tRNAGln biosynthesis via transamidation"/>
    <property type="evidence" value="ECO:0007669"/>
    <property type="project" value="TreeGrafter"/>
</dbReference>
<comment type="function">
    <text evidence="1">Allows the formation of correctly charged Asn-tRNA(Asn) or Gln-tRNA(Gln) through the transamidation of misacylated Asp-tRNA(Asn) or Glu-tRNA(Gln) in organisms which lack either or both of asparaginyl-tRNA or glutaminyl-tRNA synthetases. The reaction takes place in the presence of glutamine and ATP through an activated phospho-Asp-tRNA(Asn) or phospho-Glu-tRNA(Gln).</text>
</comment>
<comment type="catalytic activity">
    <reaction evidence="1">
        <text>L-glutamyl-tRNA(Gln) + L-glutamine + ATP + H2O = L-glutaminyl-tRNA(Gln) + L-glutamate + ADP + phosphate + H(+)</text>
        <dbReference type="Rhea" id="RHEA:17521"/>
        <dbReference type="Rhea" id="RHEA-COMP:9681"/>
        <dbReference type="Rhea" id="RHEA-COMP:9684"/>
        <dbReference type="ChEBI" id="CHEBI:15377"/>
        <dbReference type="ChEBI" id="CHEBI:15378"/>
        <dbReference type="ChEBI" id="CHEBI:29985"/>
        <dbReference type="ChEBI" id="CHEBI:30616"/>
        <dbReference type="ChEBI" id="CHEBI:43474"/>
        <dbReference type="ChEBI" id="CHEBI:58359"/>
        <dbReference type="ChEBI" id="CHEBI:78520"/>
        <dbReference type="ChEBI" id="CHEBI:78521"/>
        <dbReference type="ChEBI" id="CHEBI:456216"/>
    </reaction>
</comment>
<comment type="caution">
    <text evidence="2">The sequence shown here is derived from an EMBL/GenBank/DDBJ whole genome shotgun (WGS) entry which is preliminary data.</text>
</comment>
<dbReference type="EC" id="6.3.5.-" evidence="1"/>
<name>A0A4Q5LXY9_9BACT</name>
<protein>
    <recommendedName>
        <fullName evidence="1">Aspartyl/glutamyl-tRNA(Asn/Gln) amidotransferase subunit C</fullName>
        <shortName evidence="1">Asp/Glu-ADT subunit C</shortName>
        <ecNumber evidence="1">6.3.5.-</ecNumber>
    </recommendedName>
</protein>
<dbReference type="Gene3D" id="1.10.20.60">
    <property type="entry name" value="Glu-tRNAGln amidotransferase C subunit, N-terminal domain"/>
    <property type="match status" value="1"/>
</dbReference>
<dbReference type="InterPro" id="IPR003837">
    <property type="entry name" value="GatC"/>
</dbReference>
<organism evidence="2 3">
    <name type="scientific">Emticicia agri</name>
    <dbReference type="NCBI Taxonomy" id="2492393"/>
    <lineage>
        <taxon>Bacteria</taxon>
        <taxon>Pseudomonadati</taxon>
        <taxon>Bacteroidota</taxon>
        <taxon>Cytophagia</taxon>
        <taxon>Cytophagales</taxon>
        <taxon>Leadbetterellaceae</taxon>
        <taxon>Emticicia</taxon>
    </lineage>
</organism>
<accession>A0A4Q5LXY9</accession>
<evidence type="ECO:0000313" key="2">
    <source>
        <dbReference type="EMBL" id="RYU94711.1"/>
    </source>
</evidence>
<comment type="catalytic activity">
    <reaction evidence="1">
        <text>L-aspartyl-tRNA(Asn) + L-glutamine + ATP + H2O = L-asparaginyl-tRNA(Asn) + L-glutamate + ADP + phosphate + 2 H(+)</text>
        <dbReference type="Rhea" id="RHEA:14513"/>
        <dbReference type="Rhea" id="RHEA-COMP:9674"/>
        <dbReference type="Rhea" id="RHEA-COMP:9677"/>
        <dbReference type="ChEBI" id="CHEBI:15377"/>
        <dbReference type="ChEBI" id="CHEBI:15378"/>
        <dbReference type="ChEBI" id="CHEBI:29985"/>
        <dbReference type="ChEBI" id="CHEBI:30616"/>
        <dbReference type="ChEBI" id="CHEBI:43474"/>
        <dbReference type="ChEBI" id="CHEBI:58359"/>
        <dbReference type="ChEBI" id="CHEBI:78515"/>
        <dbReference type="ChEBI" id="CHEBI:78516"/>
        <dbReference type="ChEBI" id="CHEBI:456216"/>
    </reaction>
</comment>